<keyword evidence="1" id="KW-0472">Membrane</keyword>
<sequence>MATGIATSLALGALALILLTFRTGLPLSRKILGWLTLCGLAYFYSAELMIAYKTVSGGEYKTIAKEFASTLQIALPALAFAMLAVAFLVSSAFDAGKIMLFLFLIFLAATAVKIAYLI</sequence>
<evidence type="ECO:0000256" key="1">
    <source>
        <dbReference type="SAM" id="Phobius"/>
    </source>
</evidence>
<dbReference type="STRING" id="869212.Turpa_1553"/>
<keyword evidence="3" id="KW-1185">Reference proteome</keyword>
<evidence type="ECO:0000313" key="2">
    <source>
        <dbReference type="EMBL" id="AFM12201.1"/>
    </source>
</evidence>
<name>I4B4J4_TURPD</name>
<feature type="transmembrane region" description="Helical" evidence="1">
    <location>
        <begin position="98"/>
        <end position="117"/>
    </location>
</feature>
<accession>I4B4J4</accession>
<gene>
    <name evidence="2" type="ordered locus">Turpa_1553</name>
</gene>
<evidence type="ECO:0000313" key="3">
    <source>
        <dbReference type="Proteomes" id="UP000006048"/>
    </source>
</evidence>
<dbReference type="HOGENOM" id="CLU_2072119_0_0_12"/>
<dbReference type="AlphaFoldDB" id="I4B4J4"/>
<dbReference type="Proteomes" id="UP000006048">
    <property type="component" value="Chromosome"/>
</dbReference>
<keyword evidence="1" id="KW-0812">Transmembrane</keyword>
<dbReference type="EMBL" id="CP002959">
    <property type="protein sequence ID" value="AFM12201.1"/>
    <property type="molecule type" value="Genomic_DNA"/>
</dbReference>
<feature type="transmembrane region" description="Helical" evidence="1">
    <location>
        <begin position="73"/>
        <end position="92"/>
    </location>
</feature>
<dbReference type="RefSeq" id="WP_014802712.1">
    <property type="nucleotide sequence ID" value="NC_018020.1"/>
</dbReference>
<feature type="transmembrane region" description="Helical" evidence="1">
    <location>
        <begin position="32"/>
        <end position="52"/>
    </location>
</feature>
<proteinExistence type="predicted"/>
<dbReference type="KEGG" id="tpx:Turpa_1553"/>
<organism evidence="2 3">
    <name type="scientific">Turneriella parva (strain ATCC BAA-1111 / DSM 21527 / NCTC 11395 / H)</name>
    <name type="common">Leptospira parva</name>
    <dbReference type="NCBI Taxonomy" id="869212"/>
    <lineage>
        <taxon>Bacteria</taxon>
        <taxon>Pseudomonadati</taxon>
        <taxon>Spirochaetota</taxon>
        <taxon>Spirochaetia</taxon>
        <taxon>Leptospirales</taxon>
        <taxon>Leptospiraceae</taxon>
        <taxon>Turneriella</taxon>
    </lineage>
</organism>
<reference evidence="2 3" key="1">
    <citation type="submission" date="2012-06" db="EMBL/GenBank/DDBJ databases">
        <title>The complete chromosome of genome of Turneriella parva DSM 21527.</title>
        <authorList>
            <consortium name="US DOE Joint Genome Institute (JGI-PGF)"/>
            <person name="Lucas S."/>
            <person name="Han J."/>
            <person name="Lapidus A."/>
            <person name="Bruce D."/>
            <person name="Goodwin L."/>
            <person name="Pitluck S."/>
            <person name="Peters L."/>
            <person name="Kyrpides N."/>
            <person name="Mavromatis K."/>
            <person name="Ivanova N."/>
            <person name="Mikhailova N."/>
            <person name="Chertkov O."/>
            <person name="Detter J.C."/>
            <person name="Tapia R."/>
            <person name="Han C."/>
            <person name="Land M."/>
            <person name="Hauser L."/>
            <person name="Markowitz V."/>
            <person name="Cheng J.-F."/>
            <person name="Hugenholtz P."/>
            <person name="Woyke T."/>
            <person name="Wu D."/>
            <person name="Gronow S."/>
            <person name="Wellnitz S."/>
            <person name="Brambilla E."/>
            <person name="Klenk H.-P."/>
            <person name="Eisen J.A."/>
        </authorList>
    </citation>
    <scope>NUCLEOTIDE SEQUENCE [LARGE SCALE GENOMIC DNA]</scope>
    <source>
        <strain evidence="3">ATCC BAA-1111 / DSM 21527 / NCTC 11395 / H</strain>
    </source>
</reference>
<keyword evidence="1" id="KW-1133">Transmembrane helix</keyword>
<protein>
    <submittedName>
        <fullName evidence="2">Uncharacterized protein</fullName>
    </submittedName>
</protein>